<name>A0A2M6WHG3_9BACT</name>
<evidence type="ECO:0000313" key="2">
    <source>
        <dbReference type="Proteomes" id="UP000228635"/>
    </source>
</evidence>
<accession>A0A2M6WHG3</accession>
<dbReference type="AlphaFoldDB" id="A0A2M6WHG3"/>
<protein>
    <submittedName>
        <fullName evidence="1">Uncharacterized protein</fullName>
    </submittedName>
</protein>
<organism evidence="1 2">
    <name type="scientific">Candidatus Harrisonbacteria bacterium CG10_big_fil_rev_8_21_14_0_10_42_17</name>
    <dbReference type="NCBI Taxonomy" id="1974584"/>
    <lineage>
        <taxon>Bacteria</taxon>
        <taxon>Candidatus Harrisoniibacteriota</taxon>
    </lineage>
</organism>
<sequence length="75" mass="8564">MVARFFDFPEQRVRVMVDHFYSLGICQAPAMRTITAGGGLHPLIKTNMSFSFTDLGRDFLEAVTRRNIESDEKHS</sequence>
<evidence type="ECO:0000313" key="1">
    <source>
        <dbReference type="EMBL" id="PIT92228.1"/>
    </source>
</evidence>
<gene>
    <name evidence="1" type="ORF">COU08_03560</name>
</gene>
<comment type="caution">
    <text evidence="1">The sequence shown here is derived from an EMBL/GenBank/DDBJ whole genome shotgun (WGS) entry which is preliminary data.</text>
</comment>
<proteinExistence type="predicted"/>
<reference evidence="2" key="1">
    <citation type="submission" date="2017-09" db="EMBL/GenBank/DDBJ databases">
        <title>Depth-based differentiation of microbial function through sediment-hosted aquifers and enrichment of novel symbionts in the deep terrestrial subsurface.</title>
        <authorList>
            <person name="Probst A.J."/>
            <person name="Ladd B."/>
            <person name="Jarett J.K."/>
            <person name="Geller-Mcgrath D.E."/>
            <person name="Sieber C.M.K."/>
            <person name="Emerson J.B."/>
            <person name="Anantharaman K."/>
            <person name="Thomas B.C."/>
            <person name="Malmstrom R."/>
            <person name="Stieglmeier M."/>
            <person name="Klingl A."/>
            <person name="Woyke T."/>
            <person name="Ryan C.M."/>
            <person name="Banfield J.F."/>
        </authorList>
    </citation>
    <scope>NUCLEOTIDE SEQUENCE [LARGE SCALE GENOMIC DNA]</scope>
</reference>
<dbReference type="EMBL" id="PFBA01000030">
    <property type="protein sequence ID" value="PIT92228.1"/>
    <property type="molecule type" value="Genomic_DNA"/>
</dbReference>
<dbReference type="Proteomes" id="UP000228635">
    <property type="component" value="Unassembled WGS sequence"/>
</dbReference>